<keyword evidence="20" id="KW-1133">Transmembrane helix</keyword>
<keyword evidence="7" id="KW-0963">Cytoplasm</keyword>
<dbReference type="InterPro" id="IPR036890">
    <property type="entry name" value="HATPase_C_sf"/>
</dbReference>
<dbReference type="Gene3D" id="1.25.40.10">
    <property type="entry name" value="Tetratricopeptide repeat domain"/>
    <property type="match status" value="2"/>
</dbReference>
<keyword evidence="20" id="KW-0812">Transmembrane</keyword>
<keyword evidence="9" id="KW-0808">Transferase</keyword>
<evidence type="ECO:0000256" key="12">
    <source>
        <dbReference type="ARBA" id="ARBA00022777"/>
    </source>
</evidence>
<dbReference type="InterPro" id="IPR019734">
    <property type="entry name" value="TPR_rpt"/>
</dbReference>
<dbReference type="PANTHER" id="PTHR24421">
    <property type="entry name" value="NITRATE/NITRITE SENSOR PROTEIN NARX-RELATED"/>
    <property type="match status" value="1"/>
</dbReference>
<feature type="repeat" description="TPR" evidence="19">
    <location>
        <begin position="101"/>
        <end position="134"/>
    </location>
</feature>
<dbReference type="RefSeq" id="WP_379789673.1">
    <property type="nucleotide sequence ID" value="NZ_JBHSQB010000003.1"/>
</dbReference>
<keyword evidence="12" id="KW-0418">Kinase</keyword>
<evidence type="ECO:0000256" key="18">
    <source>
        <dbReference type="ARBA" id="ARBA00030800"/>
    </source>
</evidence>
<evidence type="ECO:0000256" key="4">
    <source>
        <dbReference type="ARBA" id="ARBA00012438"/>
    </source>
</evidence>
<evidence type="ECO:0000256" key="8">
    <source>
        <dbReference type="ARBA" id="ARBA00022553"/>
    </source>
</evidence>
<dbReference type="Proteomes" id="UP001596287">
    <property type="component" value="Unassembled WGS sequence"/>
</dbReference>
<keyword evidence="8" id="KW-0597">Phosphoprotein</keyword>
<keyword evidence="6" id="KW-0004">4Fe-4S</keyword>
<evidence type="ECO:0000256" key="9">
    <source>
        <dbReference type="ARBA" id="ARBA00022679"/>
    </source>
</evidence>
<evidence type="ECO:0000313" key="23">
    <source>
        <dbReference type="Proteomes" id="UP001596287"/>
    </source>
</evidence>
<dbReference type="InterPro" id="IPR003594">
    <property type="entry name" value="HATPase_dom"/>
</dbReference>
<keyword evidence="19" id="KW-0802">TPR repeat</keyword>
<evidence type="ECO:0000313" key="22">
    <source>
        <dbReference type="EMBL" id="MFC6095068.1"/>
    </source>
</evidence>
<proteinExistence type="predicted"/>
<dbReference type="InterPro" id="IPR050482">
    <property type="entry name" value="Sensor_HK_TwoCompSys"/>
</dbReference>
<evidence type="ECO:0000259" key="21">
    <source>
        <dbReference type="PROSITE" id="PS50109"/>
    </source>
</evidence>
<gene>
    <name evidence="22" type="ORF">ACFPVY_00285</name>
</gene>
<feature type="domain" description="Histidine kinase" evidence="21">
    <location>
        <begin position="391"/>
        <end position="584"/>
    </location>
</feature>
<keyword evidence="11" id="KW-0547">Nucleotide-binding</keyword>
<dbReference type="PANTHER" id="PTHR24421:SF10">
    <property type="entry name" value="NITRATE_NITRITE SENSOR PROTEIN NARQ"/>
    <property type="match status" value="1"/>
</dbReference>
<dbReference type="PRINTS" id="PR00344">
    <property type="entry name" value="BCTRLSENSOR"/>
</dbReference>
<dbReference type="PROSITE" id="PS50109">
    <property type="entry name" value="HIS_KIN"/>
    <property type="match status" value="1"/>
</dbReference>
<keyword evidence="15" id="KW-0902">Two-component regulatory system</keyword>
<evidence type="ECO:0000256" key="1">
    <source>
        <dbReference type="ARBA" id="ARBA00000085"/>
    </source>
</evidence>
<evidence type="ECO:0000256" key="16">
    <source>
        <dbReference type="ARBA" id="ARBA00023014"/>
    </source>
</evidence>
<dbReference type="EMBL" id="JBHSQB010000003">
    <property type="protein sequence ID" value="MFC6095068.1"/>
    <property type="molecule type" value="Genomic_DNA"/>
</dbReference>
<comment type="catalytic activity">
    <reaction evidence="1">
        <text>ATP + protein L-histidine = ADP + protein N-phospho-L-histidine.</text>
        <dbReference type="EC" id="2.7.13.3"/>
    </reaction>
</comment>
<dbReference type="GO" id="GO:0005524">
    <property type="term" value="F:ATP binding"/>
    <property type="evidence" value="ECO:0007669"/>
    <property type="project" value="UniProtKB-KW"/>
</dbReference>
<keyword evidence="23" id="KW-1185">Reference proteome</keyword>
<dbReference type="Gene3D" id="3.30.565.10">
    <property type="entry name" value="Histidine kinase-like ATPase, C-terminal domain"/>
    <property type="match status" value="1"/>
</dbReference>
<evidence type="ECO:0000256" key="19">
    <source>
        <dbReference type="PROSITE-ProRule" id="PRU00339"/>
    </source>
</evidence>
<name>A0ABW1PHF9_9FLAO</name>
<comment type="function">
    <text evidence="17">Member of the two-component regulatory system NreB/NreC involved in the control of dissimilatory nitrate/nitrite reduction in response to oxygen. NreB functions as a direct oxygen sensor histidine kinase which is autophosphorylated, in the absence of oxygen, probably at the conserved histidine residue, and transfers its phosphate group probably to a conserved aspartate residue of NreC. NreB/NreC activates the expression of the nitrate (narGHJI) and nitrite (nir) reductase operons, as well as the putative nitrate transporter gene narT.</text>
</comment>
<evidence type="ECO:0000256" key="10">
    <source>
        <dbReference type="ARBA" id="ARBA00022723"/>
    </source>
</evidence>
<evidence type="ECO:0000256" key="2">
    <source>
        <dbReference type="ARBA" id="ARBA00001966"/>
    </source>
</evidence>
<keyword evidence="14" id="KW-0408">Iron</keyword>
<feature type="transmembrane region" description="Helical" evidence="20">
    <location>
        <begin position="336"/>
        <end position="355"/>
    </location>
</feature>
<evidence type="ECO:0000256" key="11">
    <source>
        <dbReference type="ARBA" id="ARBA00022741"/>
    </source>
</evidence>
<dbReference type="InterPro" id="IPR011990">
    <property type="entry name" value="TPR-like_helical_dom_sf"/>
</dbReference>
<dbReference type="SUPFAM" id="SSF48452">
    <property type="entry name" value="TPR-like"/>
    <property type="match status" value="2"/>
</dbReference>
<dbReference type="SMART" id="SM00028">
    <property type="entry name" value="TPR"/>
    <property type="match status" value="3"/>
</dbReference>
<dbReference type="InterPro" id="IPR011712">
    <property type="entry name" value="Sig_transdc_His_kin_sub3_dim/P"/>
</dbReference>
<dbReference type="Pfam" id="PF07730">
    <property type="entry name" value="HisKA_3"/>
    <property type="match status" value="1"/>
</dbReference>
<keyword evidence="10" id="KW-0479">Metal-binding</keyword>
<keyword evidence="13 22" id="KW-0067">ATP-binding</keyword>
<reference evidence="23" key="1">
    <citation type="journal article" date="2019" name="Int. J. Syst. Evol. Microbiol.">
        <title>The Global Catalogue of Microorganisms (GCM) 10K type strain sequencing project: providing services to taxonomists for standard genome sequencing and annotation.</title>
        <authorList>
            <consortium name="The Broad Institute Genomics Platform"/>
            <consortium name="The Broad Institute Genome Sequencing Center for Infectious Disease"/>
            <person name="Wu L."/>
            <person name="Ma J."/>
        </authorList>
    </citation>
    <scope>NUCLEOTIDE SEQUENCE [LARGE SCALE GENOMIC DNA]</scope>
    <source>
        <strain evidence="23">CCUG 49679</strain>
    </source>
</reference>
<evidence type="ECO:0000256" key="15">
    <source>
        <dbReference type="ARBA" id="ARBA00023012"/>
    </source>
</evidence>
<dbReference type="InterPro" id="IPR005467">
    <property type="entry name" value="His_kinase_dom"/>
</dbReference>
<evidence type="ECO:0000256" key="17">
    <source>
        <dbReference type="ARBA" id="ARBA00024827"/>
    </source>
</evidence>
<evidence type="ECO:0000256" key="20">
    <source>
        <dbReference type="SAM" id="Phobius"/>
    </source>
</evidence>
<evidence type="ECO:0000256" key="3">
    <source>
        <dbReference type="ARBA" id="ARBA00004496"/>
    </source>
</evidence>
<evidence type="ECO:0000256" key="14">
    <source>
        <dbReference type="ARBA" id="ARBA00023004"/>
    </source>
</evidence>
<comment type="caution">
    <text evidence="22">The sequence shown here is derived from an EMBL/GenBank/DDBJ whole genome shotgun (WGS) entry which is preliminary data.</text>
</comment>
<dbReference type="InterPro" id="IPR004358">
    <property type="entry name" value="Sig_transdc_His_kin-like_C"/>
</dbReference>
<dbReference type="EC" id="2.7.13.3" evidence="4"/>
<dbReference type="SUPFAM" id="SSF55874">
    <property type="entry name" value="ATPase domain of HSP90 chaperone/DNA topoisomerase II/histidine kinase"/>
    <property type="match status" value="1"/>
</dbReference>
<protein>
    <recommendedName>
        <fullName evidence="5">Oxygen sensor histidine kinase NreB</fullName>
        <ecNumber evidence="4">2.7.13.3</ecNumber>
    </recommendedName>
    <alternativeName>
        <fullName evidence="18">Nitrogen regulation protein B</fullName>
    </alternativeName>
</protein>
<evidence type="ECO:0000256" key="13">
    <source>
        <dbReference type="ARBA" id="ARBA00022840"/>
    </source>
</evidence>
<evidence type="ECO:0000256" key="6">
    <source>
        <dbReference type="ARBA" id="ARBA00022485"/>
    </source>
</evidence>
<comment type="subcellular location">
    <subcellularLocation>
        <location evidence="3">Cytoplasm</location>
    </subcellularLocation>
</comment>
<dbReference type="CDD" id="cd16917">
    <property type="entry name" value="HATPase_UhpB-NarQ-NarX-like"/>
    <property type="match status" value="1"/>
</dbReference>
<sequence>MQKILIIFFLSLSFQCFSQSFEKSIDSIDFYINTKNFIKGLDLSEKRSKEYLSQKDYEKYCLIILKKSTIYFLLNEKEKSFQNLFQVLKITDEQNLLKIKIQTLEDIGHRYATILDYKKAIDYYHKSIALAKKNKITDQNSFVYQRIYAVYFESNSDSAFYYLEKVMKDTRKSGSDKKFADSYNNYFSYYNSRQQYDLAKKYLDSSLIFAKRSKNNYIISTALNNLGCHYMIVEKDYRKAINEFEKVIKLNSTDTLSSQIADIYLNLSYGYEMVGDYKNAHDYLNKWSTLNENIYQGNLKQAINDVETKYRIEKMESENREKERVFDEKQKNNHKIILIFVALFAFSTILFYFFYQNLRLKQKNKFIELDRQVKQNIINASIDGQEIERKNIANILHDSISALLSSAGLHLAAYMANNSNEDSAEIKKAKDILKEAHDNVRDLSHDLLPPLLAKFGLLHALQDLSEKNSNSVLQFEYMSYLKDGKRYPEEFEMRVYFIITELFNNIMKHSKASKAYTTIEETNNQLLITVEDDGKGFDTTKELSSDGFGLTQIKSRIKHLGGNITINSKINAGTLIYIKLQIPK</sequence>
<organism evidence="22 23">
    <name type="scientific">Flavobacterium qiangtangense</name>
    <dbReference type="NCBI Taxonomy" id="1442595"/>
    <lineage>
        <taxon>Bacteria</taxon>
        <taxon>Pseudomonadati</taxon>
        <taxon>Bacteroidota</taxon>
        <taxon>Flavobacteriia</taxon>
        <taxon>Flavobacteriales</taxon>
        <taxon>Flavobacteriaceae</taxon>
        <taxon>Flavobacterium</taxon>
    </lineage>
</organism>
<keyword evidence="16" id="KW-0411">Iron-sulfur</keyword>
<dbReference type="PROSITE" id="PS50005">
    <property type="entry name" value="TPR"/>
    <property type="match status" value="1"/>
</dbReference>
<evidence type="ECO:0000256" key="5">
    <source>
        <dbReference type="ARBA" id="ARBA00017322"/>
    </source>
</evidence>
<keyword evidence="20" id="KW-0472">Membrane</keyword>
<accession>A0ABW1PHF9</accession>
<comment type="cofactor">
    <cofactor evidence="2">
        <name>[4Fe-4S] cluster</name>
        <dbReference type="ChEBI" id="CHEBI:49883"/>
    </cofactor>
</comment>
<evidence type="ECO:0000256" key="7">
    <source>
        <dbReference type="ARBA" id="ARBA00022490"/>
    </source>
</evidence>
<dbReference type="SMART" id="SM00387">
    <property type="entry name" value="HATPase_c"/>
    <property type="match status" value="1"/>
</dbReference>
<dbReference type="Pfam" id="PF02518">
    <property type="entry name" value="HATPase_c"/>
    <property type="match status" value="1"/>
</dbReference>